<evidence type="ECO:0000313" key="1">
    <source>
        <dbReference type="EMBL" id="KKM69196.1"/>
    </source>
</evidence>
<reference evidence="1" key="1">
    <citation type="journal article" date="2015" name="Nature">
        <title>Complex archaea that bridge the gap between prokaryotes and eukaryotes.</title>
        <authorList>
            <person name="Spang A."/>
            <person name="Saw J.H."/>
            <person name="Jorgensen S.L."/>
            <person name="Zaremba-Niedzwiedzka K."/>
            <person name="Martijn J."/>
            <person name="Lind A.E."/>
            <person name="van Eijk R."/>
            <person name="Schleper C."/>
            <person name="Guy L."/>
            <person name="Ettema T.J."/>
        </authorList>
    </citation>
    <scope>NUCLEOTIDE SEQUENCE</scope>
</reference>
<sequence length="68" mass="7687">MPSPNSQSKRSSSILPIASHSTSMQAMYEWLQYTVENVEYGKVGIEFTLHQSMVTRVQKTVVISELPK</sequence>
<gene>
    <name evidence="1" type="ORF">LCGC14_1453340</name>
</gene>
<proteinExistence type="predicted"/>
<name>A0A0F9K3H0_9ZZZZ</name>
<comment type="caution">
    <text evidence="1">The sequence shown here is derived from an EMBL/GenBank/DDBJ whole genome shotgun (WGS) entry which is preliminary data.</text>
</comment>
<organism evidence="1">
    <name type="scientific">marine sediment metagenome</name>
    <dbReference type="NCBI Taxonomy" id="412755"/>
    <lineage>
        <taxon>unclassified sequences</taxon>
        <taxon>metagenomes</taxon>
        <taxon>ecological metagenomes</taxon>
    </lineage>
</organism>
<dbReference type="AlphaFoldDB" id="A0A0F9K3H0"/>
<protein>
    <submittedName>
        <fullName evidence="1">Uncharacterized protein</fullName>
    </submittedName>
</protein>
<dbReference type="EMBL" id="LAZR01010031">
    <property type="protein sequence ID" value="KKM69196.1"/>
    <property type="molecule type" value="Genomic_DNA"/>
</dbReference>
<accession>A0A0F9K3H0</accession>